<dbReference type="InterPro" id="IPR005995">
    <property type="entry name" value="Pgm_bpd_ind"/>
</dbReference>
<dbReference type="EMBL" id="JAXAVX010000014">
    <property type="protein sequence ID" value="MDX8153467.1"/>
    <property type="molecule type" value="Genomic_DNA"/>
</dbReference>
<evidence type="ECO:0000313" key="14">
    <source>
        <dbReference type="Proteomes" id="UP001277761"/>
    </source>
</evidence>
<dbReference type="Gene3D" id="3.40.720.10">
    <property type="entry name" value="Alkaline Phosphatase, subunit A"/>
    <property type="match status" value="1"/>
</dbReference>
<dbReference type="Pfam" id="PF06415">
    <property type="entry name" value="iPGM_N"/>
    <property type="match status" value="1"/>
</dbReference>
<feature type="binding site" evidence="8">
    <location>
        <position position="268"/>
    </location>
    <ligand>
        <name>substrate</name>
    </ligand>
</feature>
<dbReference type="Pfam" id="PF01676">
    <property type="entry name" value="Metalloenzyme"/>
    <property type="match status" value="1"/>
</dbReference>
<feature type="active site" description="Phosphoserine intermediate" evidence="8">
    <location>
        <position position="117"/>
    </location>
</feature>
<feature type="binding site" evidence="8">
    <location>
        <position position="196"/>
    </location>
    <ligand>
        <name>substrate</name>
    </ligand>
</feature>
<evidence type="ECO:0000256" key="9">
    <source>
        <dbReference type="NCBIfam" id="TIGR01307"/>
    </source>
</evidence>
<feature type="binding site" evidence="8">
    <location>
        <position position="549"/>
    </location>
    <ligand>
        <name>Mn(2+)</name>
        <dbReference type="ChEBI" id="CHEBI:29035"/>
        <label>1</label>
    </ligand>
</feature>
<dbReference type="InterPro" id="IPR011258">
    <property type="entry name" value="BPG-indep_PGM_N"/>
</dbReference>
<feature type="binding site" evidence="8">
    <location>
        <position position="262"/>
    </location>
    <ligand>
        <name>substrate</name>
    </ligand>
</feature>
<proteinExistence type="inferred from homology"/>
<comment type="cofactor">
    <cofactor evidence="8">
        <name>Mn(2+)</name>
        <dbReference type="ChEBI" id="CHEBI:29035"/>
    </cofactor>
    <text evidence="8">Binds 2 manganese ions per subunit.</text>
</comment>
<comment type="similarity">
    <text evidence="3 8">Belongs to the BPG-independent phosphoglycerate mutase family.</text>
</comment>
<feature type="binding site" evidence="8">
    <location>
        <position position="531"/>
    </location>
    <ligand>
        <name>Mn(2+)</name>
        <dbReference type="ChEBI" id="CHEBI:29035"/>
        <label>2</label>
    </ligand>
</feature>
<dbReference type="Proteomes" id="UP001277761">
    <property type="component" value="Unassembled WGS sequence"/>
</dbReference>
<feature type="domain" description="BPG-independent PGAM N-terminal" evidence="12">
    <location>
        <begin position="181"/>
        <end position="385"/>
    </location>
</feature>
<dbReference type="SUPFAM" id="SSF64158">
    <property type="entry name" value="2,3-Bisphosphoglycerate-independent phosphoglycerate mutase, substrate-binding domain"/>
    <property type="match status" value="1"/>
</dbReference>
<feature type="binding site" evidence="8">
    <location>
        <begin position="226"/>
        <end position="227"/>
    </location>
    <ligand>
        <name>substrate</name>
    </ligand>
</feature>
<feature type="binding site" evidence="8">
    <location>
        <position position="67"/>
    </location>
    <ligand>
        <name>Mn(2+)</name>
        <dbReference type="ChEBI" id="CHEBI:29035"/>
        <label>2</label>
    </ligand>
</feature>
<evidence type="ECO:0000259" key="11">
    <source>
        <dbReference type="Pfam" id="PF01676"/>
    </source>
</evidence>
<feature type="domain" description="Metalloenzyme" evidence="11">
    <location>
        <begin position="61"/>
        <end position="584"/>
    </location>
</feature>
<dbReference type="PANTHER" id="PTHR31637:SF0">
    <property type="entry name" value="2,3-BISPHOSPHOGLYCERATE-INDEPENDENT PHOSPHOGLYCERATE MUTASE"/>
    <property type="match status" value="1"/>
</dbReference>
<feature type="binding site" evidence="8">
    <location>
        <position position="422"/>
    </location>
    <ligand>
        <name>substrate</name>
    </ligand>
</feature>
<dbReference type="EC" id="5.4.2.12" evidence="8 9"/>
<feature type="region of interest" description="Disordered" evidence="10">
    <location>
        <begin position="1"/>
        <end position="29"/>
    </location>
</feature>
<dbReference type="NCBIfam" id="TIGR01307">
    <property type="entry name" value="pgm_bpd_ind"/>
    <property type="match status" value="1"/>
</dbReference>
<sequence>MSPRGDDERSEGIPVEVVPEGTSPDAVALPDDGVVPPEPGSLGQGLTAAIGITREDWAPGVCLVILDGFGLAPAGPGNAVSLARTPTFDRIWDRYPHAQLIACGPAVGLPEGQMGNSEVGHLNLGAGTVVKQDLARIDDAVADGSIRDVDAIRDAFLVAAGQRATVAGDLDAEDAGVELRPRRLHLVGLVSDGGVHSSMEHLKALVDAAAAAGVPDVVVHAFTDGRDTLPTSGAGYLETVEGWCAAASTATTSVRIGSVVGRYFAMDRDQRWERVQQAYDLLVHGEAPHHAETAAEAARAAYARDETDEFIAATTVGAPATIGPEDVVLVFNFRPDRVREITRALAEPGFVEVDRQAAAPAGRPPVDPALPAVQPANYVCMTQYKAEWPYPIAFPPRNPDVTLADVVEATGGAQIHVAETEKYPHVTYFFNGGIEEEHRDEFRDVVPSPRDVPTYDLKPEMSARDAADAFVRLWREHGPTFGIINFANPDMVGHTGSIPAAVAAIEHVDGCLADVLAVVEESGGVAIVTADHGNADHMLEPDGSPNTAHSLNPVPFVVTREGLALREEGILADVAPTVLDLLGIVQPAAMGGQSMIAEG</sequence>
<dbReference type="CDD" id="cd16010">
    <property type="entry name" value="iPGM"/>
    <property type="match status" value="1"/>
</dbReference>
<keyword evidence="7 8" id="KW-0413">Isomerase</keyword>
<dbReference type="GO" id="GO:0004619">
    <property type="term" value="F:phosphoglycerate mutase activity"/>
    <property type="evidence" value="ECO:0007669"/>
    <property type="project" value="UniProtKB-EC"/>
</dbReference>
<feature type="binding site" evidence="8">
    <location>
        <position position="490"/>
    </location>
    <ligand>
        <name>Mn(2+)</name>
        <dbReference type="ChEBI" id="CHEBI:29035"/>
        <label>1</label>
    </ligand>
</feature>
<keyword evidence="14" id="KW-1185">Reference proteome</keyword>
<dbReference type="InterPro" id="IPR017850">
    <property type="entry name" value="Alkaline_phosphatase_core_sf"/>
</dbReference>
<evidence type="ECO:0000256" key="4">
    <source>
        <dbReference type="ARBA" id="ARBA00022723"/>
    </source>
</evidence>
<organism evidence="13 14">
    <name type="scientific">Patulibacter brassicae</name>
    <dbReference type="NCBI Taxonomy" id="1705717"/>
    <lineage>
        <taxon>Bacteria</taxon>
        <taxon>Bacillati</taxon>
        <taxon>Actinomycetota</taxon>
        <taxon>Thermoleophilia</taxon>
        <taxon>Solirubrobacterales</taxon>
        <taxon>Patulibacteraceae</taxon>
        <taxon>Patulibacter</taxon>
    </lineage>
</organism>
<evidence type="ECO:0000259" key="12">
    <source>
        <dbReference type="Pfam" id="PF06415"/>
    </source>
</evidence>
<dbReference type="Gene3D" id="3.40.1450.10">
    <property type="entry name" value="BPG-independent phosphoglycerate mutase, domain B"/>
    <property type="match status" value="1"/>
</dbReference>
<reference evidence="13 14" key="1">
    <citation type="submission" date="2023-11" db="EMBL/GenBank/DDBJ databases">
        <authorList>
            <person name="Xu M."/>
            <person name="Jiang T."/>
        </authorList>
    </citation>
    <scope>NUCLEOTIDE SEQUENCE [LARGE SCALE GENOMIC DNA]</scope>
    <source>
        <strain evidence="13 14">SD</strain>
    </source>
</reference>
<keyword evidence="5 8" id="KW-0324">Glycolysis</keyword>
<accession>A0ABU4VQ26</accession>
<evidence type="ECO:0000256" key="6">
    <source>
        <dbReference type="ARBA" id="ARBA00023211"/>
    </source>
</evidence>
<comment type="function">
    <text evidence="8">Catalyzes the interconversion of 2-phosphoglycerate and 3-phosphoglycerate.</text>
</comment>
<comment type="pathway">
    <text evidence="2 8">Carbohydrate degradation; glycolysis; pyruvate from D-glyceraldehyde 3-phosphate: step 3/5.</text>
</comment>
<feature type="binding site" evidence="8">
    <location>
        <begin position="334"/>
        <end position="337"/>
    </location>
    <ligand>
        <name>substrate</name>
    </ligand>
</feature>
<dbReference type="HAMAP" id="MF_01038">
    <property type="entry name" value="GpmI"/>
    <property type="match status" value="1"/>
</dbReference>
<dbReference type="RefSeq" id="WP_319955618.1">
    <property type="nucleotide sequence ID" value="NZ_JAXAVX010000014.1"/>
</dbReference>
<evidence type="ECO:0000256" key="10">
    <source>
        <dbReference type="SAM" id="MobiDB-lite"/>
    </source>
</evidence>
<evidence type="ECO:0000256" key="1">
    <source>
        <dbReference type="ARBA" id="ARBA00000370"/>
    </source>
</evidence>
<dbReference type="SUPFAM" id="SSF53649">
    <property type="entry name" value="Alkaline phosphatase-like"/>
    <property type="match status" value="1"/>
</dbReference>
<evidence type="ECO:0000256" key="3">
    <source>
        <dbReference type="ARBA" id="ARBA00008819"/>
    </source>
</evidence>
<evidence type="ECO:0000256" key="8">
    <source>
        <dbReference type="HAMAP-Rule" id="MF_01038"/>
    </source>
</evidence>
<evidence type="ECO:0000256" key="7">
    <source>
        <dbReference type="ARBA" id="ARBA00023235"/>
    </source>
</evidence>
<comment type="subunit">
    <text evidence="8">Monomer.</text>
</comment>
<dbReference type="InterPro" id="IPR006124">
    <property type="entry name" value="Metalloenzyme"/>
</dbReference>
<evidence type="ECO:0000256" key="2">
    <source>
        <dbReference type="ARBA" id="ARBA00004798"/>
    </source>
</evidence>
<comment type="caution">
    <text evidence="13">The sequence shown here is derived from an EMBL/GenBank/DDBJ whole genome shotgun (WGS) entry which is preliminary data.</text>
</comment>
<dbReference type="PANTHER" id="PTHR31637">
    <property type="entry name" value="2,3-BISPHOSPHOGLYCERATE-INDEPENDENT PHOSPHOGLYCERATE MUTASE"/>
    <property type="match status" value="1"/>
</dbReference>
<comment type="catalytic activity">
    <reaction evidence="1 8">
        <text>(2R)-2-phosphoglycerate = (2R)-3-phosphoglycerate</text>
        <dbReference type="Rhea" id="RHEA:15901"/>
        <dbReference type="ChEBI" id="CHEBI:58272"/>
        <dbReference type="ChEBI" id="CHEBI:58289"/>
        <dbReference type="EC" id="5.4.2.12"/>
    </reaction>
</comment>
<evidence type="ECO:0000256" key="5">
    <source>
        <dbReference type="ARBA" id="ARBA00023152"/>
    </source>
</evidence>
<gene>
    <name evidence="8 13" type="primary">gpmI</name>
    <name evidence="13" type="ORF">SK069_17850</name>
</gene>
<protein>
    <recommendedName>
        <fullName evidence="8 9">2,3-bisphosphoglycerate-independent phosphoglycerate mutase</fullName>
        <shortName evidence="8">BPG-independent PGAM</shortName>
        <shortName evidence="8">Phosphoglyceromutase</shortName>
        <shortName evidence="8">iPGM</shortName>
        <ecNumber evidence="8 9">5.4.2.12</ecNumber>
    </recommendedName>
</protein>
<dbReference type="InterPro" id="IPR036646">
    <property type="entry name" value="PGAM_B_sf"/>
</dbReference>
<feature type="compositionally biased region" description="Basic and acidic residues" evidence="10">
    <location>
        <begin position="1"/>
        <end position="11"/>
    </location>
</feature>
<name>A0ABU4VQ26_9ACTN</name>
<feature type="binding site" evidence="8">
    <location>
        <position position="532"/>
    </location>
    <ligand>
        <name>Mn(2+)</name>
        <dbReference type="ChEBI" id="CHEBI:29035"/>
        <label>2</label>
    </ligand>
</feature>
<keyword evidence="6 8" id="KW-0464">Manganese</keyword>
<feature type="binding site" evidence="8">
    <location>
        <position position="494"/>
    </location>
    <ligand>
        <name>Mn(2+)</name>
        <dbReference type="ChEBI" id="CHEBI:29035"/>
        <label>1</label>
    </ligand>
</feature>
<keyword evidence="4 8" id="KW-0479">Metal-binding</keyword>
<evidence type="ECO:0000313" key="13">
    <source>
        <dbReference type="EMBL" id="MDX8153467.1"/>
    </source>
</evidence>
<feature type="binding site" evidence="8">
    <location>
        <position position="117"/>
    </location>
    <ligand>
        <name>Mn(2+)</name>
        <dbReference type="ChEBI" id="CHEBI:29035"/>
        <label>2</label>
    </ligand>
</feature>